<name>A0A8S1PN82_PARPR</name>
<protein>
    <submittedName>
        <fullName evidence="1">Uncharacterized protein</fullName>
    </submittedName>
</protein>
<dbReference type="EMBL" id="CAJJDM010000126">
    <property type="protein sequence ID" value="CAD8104344.1"/>
    <property type="molecule type" value="Genomic_DNA"/>
</dbReference>
<dbReference type="AlphaFoldDB" id="A0A8S1PN82"/>
<gene>
    <name evidence="1" type="ORF">PPRIM_AZ9-3.1.T1230136</name>
</gene>
<proteinExistence type="predicted"/>
<accession>A0A8S1PN82</accession>
<comment type="caution">
    <text evidence="1">The sequence shown here is derived from an EMBL/GenBank/DDBJ whole genome shotgun (WGS) entry which is preliminary data.</text>
</comment>
<organism evidence="1 2">
    <name type="scientific">Paramecium primaurelia</name>
    <dbReference type="NCBI Taxonomy" id="5886"/>
    <lineage>
        <taxon>Eukaryota</taxon>
        <taxon>Sar</taxon>
        <taxon>Alveolata</taxon>
        <taxon>Ciliophora</taxon>
        <taxon>Intramacronucleata</taxon>
        <taxon>Oligohymenophorea</taxon>
        <taxon>Peniculida</taxon>
        <taxon>Parameciidae</taxon>
        <taxon>Paramecium</taxon>
    </lineage>
</organism>
<dbReference type="Proteomes" id="UP000688137">
    <property type="component" value="Unassembled WGS sequence"/>
</dbReference>
<dbReference type="OMA" id="QKEKIHD"/>
<keyword evidence="2" id="KW-1185">Reference proteome</keyword>
<sequence>MDSQSLSLFKKKQQKEISQALLYERQIREKELQKSELVLKSCERMSLITDRQIQKLKQSQLSTVKHQQNEHRFKSLESDTIHLRPKIELDQEAYDRWIKYQKKQLRRIETEKLKKFESKIERADQIKMMKQQEQKSKQKLRIETQIQKEKIHDEYTHRLYKLQKKVYAKQIKFV</sequence>
<evidence type="ECO:0000313" key="2">
    <source>
        <dbReference type="Proteomes" id="UP000688137"/>
    </source>
</evidence>
<reference evidence="1" key="1">
    <citation type="submission" date="2021-01" db="EMBL/GenBank/DDBJ databases">
        <authorList>
            <consortium name="Genoscope - CEA"/>
            <person name="William W."/>
        </authorList>
    </citation>
    <scope>NUCLEOTIDE SEQUENCE</scope>
</reference>
<evidence type="ECO:0000313" key="1">
    <source>
        <dbReference type="EMBL" id="CAD8104344.1"/>
    </source>
</evidence>